<dbReference type="Pfam" id="PF01902">
    <property type="entry name" value="Diphthami_syn_2"/>
    <property type="match status" value="1"/>
</dbReference>
<comment type="caution">
    <text evidence="2">The sequence shown here is derived from an EMBL/GenBank/DDBJ whole genome shotgun (WGS) entry which is preliminary data.</text>
</comment>
<name>A0ABW9J2M5_9SPHI</name>
<organism evidence="2 3">
    <name type="scientific">Pedobacter ureilyticus</name>
    <dbReference type="NCBI Taxonomy" id="1393051"/>
    <lineage>
        <taxon>Bacteria</taxon>
        <taxon>Pseudomonadati</taxon>
        <taxon>Bacteroidota</taxon>
        <taxon>Sphingobacteriia</taxon>
        <taxon>Sphingobacteriales</taxon>
        <taxon>Sphingobacteriaceae</taxon>
        <taxon>Pedobacter</taxon>
    </lineage>
</organism>
<dbReference type="SUPFAM" id="SSF52402">
    <property type="entry name" value="Adenine nucleotide alpha hydrolases-like"/>
    <property type="match status" value="1"/>
</dbReference>
<dbReference type="InterPro" id="IPR030662">
    <property type="entry name" value="DPH6/MJ0570"/>
</dbReference>
<sequence length="232" mass="26440">MIASIFNWSGGKDSCLALHYILQNPHFDVRYLLTTVNEAYNRVSMHGVRESLLIQQANSLGIPLYQVRLPEMPDMATYEQEMNKHLTLLKNQGITHSIFGDLFLADLKAYRETKLAEIGIMAEFPLWERNTTAVLKEFISLGYQTIVVCAQQGLEDFCGRVIDERFIEDLPEGIDPCGENGEFHTFVFDGPLFKKPLDFILGEKIFKTFPSLSEETEQGYWYIDLIDPTSAG</sequence>
<gene>
    <name evidence="2" type="ORF">E6A44_004345</name>
</gene>
<dbReference type="Gene3D" id="3.40.50.620">
    <property type="entry name" value="HUPs"/>
    <property type="match status" value="1"/>
</dbReference>
<feature type="domain" description="Diphthamide synthase" evidence="1">
    <location>
        <begin position="5"/>
        <end position="203"/>
    </location>
</feature>
<dbReference type="NCBIfam" id="TIGR00290">
    <property type="entry name" value="MJ0570_dom"/>
    <property type="match status" value="1"/>
</dbReference>
<dbReference type="PIRSF" id="PIRSF039123">
    <property type="entry name" value="Diphthamide_synthase"/>
    <property type="match status" value="1"/>
</dbReference>
<accession>A0ABW9J2M5</accession>
<dbReference type="EC" id="6.3.1.14" evidence="2"/>
<proteinExistence type="predicted"/>
<dbReference type="Gene3D" id="3.90.1490.10">
    <property type="entry name" value="putative n-type atp pyrophosphatase, domain 2"/>
    <property type="match status" value="1"/>
</dbReference>
<dbReference type="GO" id="GO:0017178">
    <property type="term" value="F:diphthine-ammonia ligase activity"/>
    <property type="evidence" value="ECO:0007669"/>
    <property type="project" value="UniProtKB-EC"/>
</dbReference>
<protein>
    <submittedName>
        <fullName evidence="2">Diphthine--ammonia ligase</fullName>
        <ecNumber evidence="2">6.3.1.14</ecNumber>
    </submittedName>
</protein>
<keyword evidence="3" id="KW-1185">Reference proteome</keyword>
<dbReference type="InterPro" id="IPR014729">
    <property type="entry name" value="Rossmann-like_a/b/a_fold"/>
</dbReference>
<keyword evidence="2" id="KW-0436">Ligase</keyword>
<dbReference type="EMBL" id="SSHJ02000001">
    <property type="protein sequence ID" value="MFN0254788.1"/>
    <property type="molecule type" value="Genomic_DNA"/>
</dbReference>
<evidence type="ECO:0000259" key="1">
    <source>
        <dbReference type="Pfam" id="PF01902"/>
    </source>
</evidence>
<evidence type="ECO:0000313" key="3">
    <source>
        <dbReference type="Proteomes" id="UP001517247"/>
    </source>
</evidence>
<reference evidence="2 3" key="1">
    <citation type="submission" date="2024-12" db="EMBL/GenBank/DDBJ databases">
        <authorList>
            <person name="Hu S."/>
        </authorList>
    </citation>
    <scope>NUCLEOTIDE SEQUENCE [LARGE SCALE GENOMIC DNA]</scope>
    <source>
        <strain evidence="2 3">THG-T11</strain>
    </source>
</reference>
<dbReference type="Proteomes" id="UP001517247">
    <property type="component" value="Unassembled WGS sequence"/>
</dbReference>
<dbReference type="InterPro" id="IPR002761">
    <property type="entry name" value="Diphthami_syn_dom"/>
</dbReference>
<evidence type="ECO:0000313" key="2">
    <source>
        <dbReference type="EMBL" id="MFN0254788.1"/>
    </source>
</evidence>
<dbReference type="CDD" id="cd01994">
    <property type="entry name" value="AANH_PF0828-like"/>
    <property type="match status" value="1"/>
</dbReference>
<dbReference type="RefSeq" id="WP_138721917.1">
    <property type="nucleotide sequence ID" value="NZ_SSHJ02000001.1"/>
</dbReference>